<dbReference type="NCBIfam" id="TIGR02623">
    <property type="entry name" value="G1P_cyt_trans"/>
    <property type="match status" value="1"/>
</dbReference>
<dbReference type="InterPro" id="IPR013446">
    <property type="entry name" value="G1P_cyt_trans-like"/>
</dbReference>
<evidence type="ECO:0000313" key="2">
    <source>
        <dbReference type="EMBL" id="RJF76749.1"/>
    </source>
</evidence>
<keyword evidence="2" id="KW-0548">Nucleotidyltransferase</keyword>
<keyword evidence="3" id="KW-1185">Reference proteome</keyword>
<dbReference type="CDD" id="cd02524">
    <property type="entry name" value="G1P_cytidylyltransferase"/>
    <property type="match status" value="1"/>
</dbReference>
<dbReference type="InterPro" id="IPR029044">
    <property type="entry name" value="Nucleotide-diphossugar_trans"/>
</dbReference>
<dbReference type="GO" id="GO:0047343">
    <property type="term" value="F:glucose-1-phosphate cytidylyltransferase activity"/>
    <property type="evidence" value="ECO:0007669"/>
    <property type="project" value="UniProtKB-EC"/>
</dbReference>
<dbReference type="RefSeq" id="WP_119834103.1">
    <property type="nucleotide sequence ID" value="NZ_QYUL01000006.1"/>
</dbReference>
<organism evidence="2 3">
    <name type="scientific">Azospirillum cavernae</name>
    <dbReference type="NCBI Taxonomy" id="2320860"/>
    <lineage>
        <taxon>Bacteria</taxon>
        <taxon>Pseudomonadati</taxon>
        <taxon>Pseudomonadota</taxon>
        <taxon>Alphaproteobacteria</taxon>
        <taxon>Rhodospirillales</taxon>
        <taxon>Azospirillaceae</taxon>
        <taxon>Azospirillum</taxon>
    </lineage>
</organism>
<sequence length="257" mass="29197">MKVVIFAGGRGTRLAEETQIRPKPMVQIGGFPIIWHIMKIYSHYGFNDFVICLGYLGNSIKEYFINYRMHCSDITIDLSRNEVQYQSDRSEPWRITLVDTGIDSSTAERLHRVRAHIGTETFLLTYGDGVGDVDVHQLVAAHRAGGRQATMTIVRPPARFGSTIVEEDRVVSFLEKPQAHEGLINGGFFVLEPSVIDFIDPDATGWEYQPLQRIVEAGQLTAYIHTGFWHAMDTVRDKIHLEQLWHTGTAPWKVWEG</sequence>
<dbReference type="SUPFAM" id="SSF53448">
    <property type="entry name" value="Nucleotide-diphospho-sugar transferases"/>
    <property type="match status" value="1"/>
</dbReference>
<dbReference type="GO" id="GO:0009243">
    <property type="term" value="P:O antigen biosynthetic process"/>
    <property type="evidence" value="ECO:0007669"/>
    <property type="project" value="InterPro"/>
</dbReference>
<dbReference type="InterPro" id="IPR046981">
    <property type="entry name" value="G1P_cyt_trans"/>
</dbReference>
<dbReference type="PANTHER" id="PTHR47183">
    <property type="entry name" value="GLUCOSE-1-PHOSPHATE CYTIDYLYLTRANSFERASE-RELATED"/>
    <property type="match status" value="1"/>
</dbReference>
<dbReference type="Pfam" id="PF00483">
    <property type="entry name" value="NTP_transferase"/>
    <property type="match status" value="1"/>
</dbReference>
<keyword evidence="2" id="KW-0808">Transferase</keyword>
<name>A0A418VL24_9PROT</name>
<feature type="domain" description="Nucleotidyl transferase" evidence="1">
    <location>
        <begin position="2"/>
        <end position="229"/>
    </location>
</feature>
<proteinExistence type="predicted"/>
<dbReference type="Proteomes" id="UP000283458">
    <property type="component" value="Unassembled WGS sequence"/>
</dbReference>
<dbReference type="AlphaFoldDB" id="A0A418VL24"/>
<gene>
    <name evidence="2" type="primary">rfbF</name>
    <name evidence="2" type="ORF">D3877_28040</name>
</gene>
<evidence type="ECO:0000313" key="3">
    <source>
        <dbReference type="Proteomes" id="UP000283458"/>
    </source>
</evidence>
<dbReference type="InterPro" id="IPR005835">
    <property type="entry name" value="NTP_transferase_dom"/>
</dbReference>
<reference evidence="2 3" key="1">
    <citation type="submission" date="2018-09" db="EMBL/GenBank/DDBJ databases">
        <authorList>
            <person name="Zhu H."/>
        </authorList>
    </citation>
    <scope>NUCLEOTIDE SEQUENCE [LARGE SCALE GENOMIC DNA]</scope>
    <source>
        <strain evidence="2 3">K2W22B-5</strain>
    </source>
</reference>
<dbReference type="EMBL" id="QYUL01000006">
    <property type="protein sequence ID" value="RJF76749.1"/>
    <property type="molecule type" value="Genomic_DNA"/>
</dbReference>
<dbReference type="PANTHER" id="PTHR47183:SF1">
    <property type="entry name" value="GLUCOSE-1-PHOSPHATE CYTIDYLYLTRANSFERASE"/>
    <property type="match status" value="1"/>
</dbReference>
<evidence type="ECO:0000259" key="1">
    <source>
        <dbReference type="Pfam" id="PF00483"/>
    </source>
</evidence>
<dbReference type="OrthoDB" id="9814110at2"/>
<accession>A0A418VL24</accession>
<dbReference type="Gene3D" id="3.90.550.10">
    <property type="entry name" value="Spore Coat Polysaccharide Biosynthesis Protein SpsA, Chain A"/>
    <property type="match status" value="1"/>
</dbReference>
<protein>
    <submittedName>
        <fullName evidence="2">Glucose-1-phosphate cytidylyltransferase</fullName>
        <ecNumber evidence="2">2.7.7.33</ecNumber>
    </submittedName>
</protein>
<dbReference type="EC" id="2.7.7.33" evidence="2"/>
<comment type="caution">
    <text evidence="2">The sequence shown here is derived from an EMBL/GenBank/DDBJ whole genome shotgun (WGS) entry which is preliminary data.</text>
</comment>